<reference evidence="1 2" key="1">
    <citation type="submission" date="2019-11" db="EMBL/GenBank/DDBJ databases">
        <title>Gastrointestinal microbiota of Peromyscus leucopus.</title>
        <authorList>
            <person name="Milovic A."/>
            <person name="Bassam K."/>
            <person name="Barbour A.G."/>
        </authorList>
    </citation>
    <scope>NUCLEOTIDE SEQUENCE [LARGE SCALE GENOMIC DNA]</scope>
    <source>
        <strain evidence="1 2">LL8</strain>
    </source>
</reference>
<protein>
    <submittedName>
        <fullName evidence="1">Uncharacterized protein</fullName>
    </submittedName>
</protein>
<organism evidence="1 2">
    <name type="scientific">Lactobacillus johnsonii</name>
    <dbReference type="NCBI Taxonomy" id="33959"/>
    <lineage>
        <taxon>Bacteria</taxon>
        <taxon>Bacillati</taxon>
        <taxon>Bacillota</taxon>
        <taxon>Bacilli</taxon>
        <taxon>Lactobacillales</taxon>
        <taxon>Lactobacillaceae</taxon>
        <taxon>Lactobacillus</taxon>
    </lineage>
</organism>
<proteinExistence type="predicted"/>
<dbReference type="EMBL" id="WKKC01000021">
    <property type="protein sequence ID" value="MTE03642.1"/>
    <property type="molecule type" value="Genomic_DNA"/>
</dbReference>
<comment type="caution">
    <text evidence="1">The sequence shown here is derived from an EMBL/GenBank/DDBJ whole genome shotgun (WGS) entry which is preliminary data.</text>
</comment>
<dbReference type="Proteomes" id="UP000488295">
    <property type="component" value="Unassembled WGS sequence"/>
</dbReference>
<gene>
    <name evidence="1" type="ORF">GJU95_07660</name>
</gene>
<evidence type="ECO:0000313" key="2">
    <source>
        <dbReference type="Proteomes" id="UP000488295"/>
    </source>
</evidence>
<sequence length="111" mass="12730">MGAGYYENVSSDVKNAEKTLVSSKYAVVKPYKVKTYLLNDNKKKAEVVLTNGKKLENVEVKRITKLSNESKTRVSLYDINLKKKYQPLNNKNEFNRQTLVIEKKTKGSQVK</sequence>
<dbReference type="RefSeq" id="WP_155692811.1">
    <property type="nucleotide sequence ID" value="NZ_WKKC01000021.1"/>
</dbReference>
<dbReference type="AlphaFoldDB" id="A0A9X4X9I5"/>
<accession>A0A9X4X9I5</accession>
<name>A0A9X4X9I5_LACJH</name>
<evidence type="ECO:0000313" key="1">
    <source>
        <dbReference type="EMBL" id="MTE03642.1"/>
    </source>
</evidence>